<dbReference type="Pfam" id="PF08477">
    <property type="entry name" value="Roc"/>
    <property type="match status" value="1"/>
</dbReference>
<evidence type="ECO:0000313" key="2">
    <source>
        <dbReference type="EMBL" id="CAB4030942.1"/>
    </source>
</evidence>
<feature type="compositionally biased region" description="Basic and acidic residues" evidence="1">
    <location>
        <begin position="442"/>
        <end position="455"/>
    </location>
</feature>
<gene>
    <name evidence="2" type="ORF">PACLA_8A023464</name>
</gene>
<comment type="caution">
    <text evidence="2">The sequence shown here is derived from an EMBL/GenBank/DDBJ whole genome shotgun (WGS) entry which is preliminary data.</text>
</comment>
<name>A0A7D9JKC8_PARCT</name>
<feature type="compositionally biased region" description="Low complexity" evidence="1">
    <location>
        <begin position="298"/>
        <end position="322"/>
    </location>
</feature>
<dbReference type="GO" id="GO:0005829">
    <property type="term" value="C:cytosol"/>
    <property type="evidence" value="ECO:0007669"/>
    <property type="project" value="TreeGrafter"/>
</dbReference>
<dbReference type="PANTHER" id="PTHR14932">
    <property type="entry name" value="RAS GTPASE-RELATED"/>
    <property type="match status" value="1"/>
</dbReference>
<dbReference type="Proteomes" id="UP001152795">
    <property type="component" value="Unassembled WGS sequence"/>
</dbReference>
<dbReference type="OrthoDB" id="207081at2759"/>
<dbReference type="Gene3D" id="3.40.50.300">
    <property type="entry name" value="P-loop containing nucleotide triphosphate hydrolases"/>
    <property type="match status" value="1"/>
</dbReference>
<dbReference type="PROSITE" id="PS51419">
    <property type="entry name" value="RAB"/>
    <property type="match status" value="1"/>
</dbReference>
<dbReference type="GO" id="GO:0005634">
    <property type="term" value="C:nucleus"/>
    <property type="evidence" value="ECO:0007669"/>
    <property type="project" value="TreeGrafter"/>
</dbReference>
<feature type="compositionally biased region" description="Acidic residues" evidence="1">
    <location>
        <begin position="340"/>
        <end position="352"/>
    </location>
</feature>
<keyword evidence="3" id="KW-1185">Reference proteome</keyword>
<accession>A0A7D9JKC8</accession>
<dbReference type="GO" id="GO:0005525">
    <property type="term" value="F:GTP binding"/>
    <property type="evidence" value="ECO:0007669"/>
    <property type="project" value="InterPro"/>
</dbReference>
<dbReference type="PANTHER" id="PTHR14932:SF1">
    <property type="entry name" value="RAB-LIKE PROTEIN 6"/>
    <property type="match status" value="1"/>
</dbReference>
<evidence type="ECO:0000313" key="3">
    <source>
        <dbReference type="Proteomes" id="UP001152795"/>
    </source>
</evidence>
<dbReference type="InterPro" id="IPR040385">
    <property type="entry name" value="RABL6"/>
</dbReference>
<dbReference type="EMBL" id="CACRXK020017256">
    <property type="protein sequence ID" value="CAB4030942.1"/>
    <property type="molecule type" value="Genomic_DNA"/>
</dbReference>
<sequence length="490" mass="54942">MISALKKFARKNDEAKARPSMPSGVSSMGHSLQRKFGRGVQYNMKIVIKGDRNTGKSTLLGRFQGKPFKEEYIPTNEIQVCSINWSYRVADDVVKVEVWDVVDKGKKKKSDGDGLKLANDMSASDGQVAGVLDAEFLDVYKGTHGCVMLLDITKQWTFKYIERELPKVPKHIPVLVLSNFLDMQEHRVVQRDEITSFVKYYDRGDDAAIIQYGECCMKNGFGLKFIHKFFNIPFLKLQRETLEKQLETNKEDMQATLEEMSFHRNTEEQDYDKFLVYMNKKASEKKQPPSKPQTFGNSIKSSPSTPLKSSTTPVQSPTVTTSKPGSSKKTANQPKSIDDFVPEETIDSTFLDETDKGEVKKTTAGRSDTSDDSDSEKGGNPMVSGFQDISSEDELEDNVENTTTQKASEAPKNTSFDVDIDLTSDESEEETGVEDVVSPVVHSDDDSNDSEKITEPAKPVVLKTKYDVVLNDEDNNFMDAWLDSPSTDPR</sequence>
<feature type="region of interest" description="Disordered" evidence="1">
    <location>
        <begin position="10"/>
        <end position="31"/>
    </location>
</feature>
<feature type="compositionally biased region" description="Acidic residues" evidence="1">
    <location>
        <begin position="390"/>
        <end position="399"/>
    </location>
</feature>
<evidence type="ECO:0000256" key="1">
    <source>
        <dbReference type="SAM" id="MobiDB-lite"/>
    </source>
</evidence>
<feature type="compositionally biased region" description="Polar residues" evidence="1">
    <location>
        <begin position="400"/>
        <end position="416"/>
    </location>
</feature>
<feature type="compositionally biased region" description="Polar residues" evidence="1">
    <location>
        <begin position="323"/>
        <end position="335"/>
    </location>
</feature>
<organism evidence="2 3">
    <name type="scientific">Paramuricea clavata</name>
    <name type="common">Red gorgonian</name>
    <name type="synonym">Violescent sea-whip</name>
    <dbReference type="NCBI Taxonomy" id="317549"/>
    <lineage>
        <taxon>Eukaryota</taxon>
        <taxon>Metazoa</taxon>
        <taxon>Cnidaria</taxon>
        <taxon>Anthozoa</taxon>
        <taxon>Octocorallia</taxon>
        <taxon>Malacalcyonacea</taxon>
        <taxon>Plexauridae</taxon>
        <taxon>Paramuricea</taxon>
    </lineage>
</organism>
<proteinExistence type="predicted"/>
<reference evidence="2" key="1">
    <citation type="submission" date="2020-04" db="EMBL/GenBank/DDBJ databases">
        <authorList>
            <person name="Alioto T."/>
            <person name="Alioto T."/>
            <person name="Gomez Garrido J."/>
        </authorList>
    </citation>
    <scope>NUCLEOTIDE SEQUENCE</scope>
    <source>
        <strain evidence="2">A484AB</strain>
    </source>
</reference>
<dbReference type="SMART" id="SM00175">
    <property type="entry name" value="RAB"/>
    <property type="match status" value="1"/>
</dbReference>
<dbReference type="InterPro" id="IPR027417">
    <property type="entry name" value="P-loop_NTPase"/>
</dbReference>
<dbReference type="PRINTS" id="PR00449">
    <property type="entry name" value="RASTRNSFRMNG"/>
</dbReference>
<feature type="region of interest" description="Disordered" evidence="1">
    <location>
        <begin position="281"/>
        <end position="456"/>
    </location>
</feature>
<protein>
    <submittedName>
        <fullName evidence="2">Rab 6</fullName>
    </submittedName>
</protein>
<dbReference type="SUPFAM" id="SSF52540">
    <property type="entry name" value="P-loop containing nucleoside triphosphate hydrolases"/>
    <property type="match status" value="1"/>
</dbReference>
<feature type="non-terminal residue" evidence="2">
    <location>
        <position position="1"/>
    </location>
</feature>
<dbReference type="AlphaFoldDB" id="A0A7D9JKC8"/>
<feature type="compositionally biased region" description="Acidic residues" evidence="1">
    <location>
        <begin position="418"/>
        <end position="433"/>
    </location>
</feature>